<dbReference type="InterPro" id="IPR023213">
    <property type="entry name" value="CAT-like_dom_sf"/>
</dbReference>
<evidence type="ECO:0000256" key="1">
    <source>
        <dbReference type="ARBA" id="ARBA00001957"/>
    </source>
</evidence>
<keyword evidence="5" id="KW-0812">Transmembrane</keyword>
<dbReference type="InterPro" id="IPR011701">
    <property type="entry name" value="MFS"/>
</dbReference>
<dbReference type="GO" id="GO:0031177">
    <property type="term" value="F:phosphopantetheine binding"/>
    <property type="evidence" value="ECO:0007669"/>
    <property type="project" value="InterPro"/>
</dbReference>
<feature type="transmembrane region" description="Helical" evidence="5">
    <location>
        <begin position="1559"/>
        <end position="1578"/>
    </location>
</feature>
<dbReference type="PROSITE" id="PS00012">
    <property type="entry name" value="PHOSPHOPANTETHEINE"/>
    <property type="match status" value="1"/>
</dbReference>
<feature type="transmembrane region" description="Helical" evidence="5">
    <location>
        <begin position="1763"/>
        <end position="1786"/>
    </location>
</feature>
<dbReference type="SMART" id="SM00823">
    <property type="entry name" value="PKS_PP"/>
    <property type="match status" value="1"/>
</dbReference>
<dbReference type="SUPFAM" id="SSF47336">
    <property type="entry name" value="ACP-like"/>
    <property type="match status" value="1"/>
</dbReference>
<organism evidence="7 8">
    <name type="scientific">Streptosporangium subroseum</name>
    <dbReference type="NCBI Taxonomy" id="106412"/>
    <lineage>
        <taxon>Bacteria</taxon>
        <taxon>Bacillati</taxon>
        <taxon>Actinomycetota</taxon>
        <taxon>Actinomycetes</taxon>
        <taxon>Streptosporangiales</taxon>
        <taxon>Streptosporangiaceae</taxon>
        <taxon>Streptosporangium</taxon>
    </lineage>
</organism>
<reference evidence="7 8" key="1">
    <citation type="submission" date="2017-06" db="EMBL/GenBank/DDBJ databases">
        <authorList>
            <person name="Kim H.J."/>
            <person name="Triplett B.A."/>
        </authorList>
    </citation>
    <scope>NUCLEOTIDE SEQUENCE [LARGE SCALE GENOMIC DNA]</scope>
    <source>
        <strain evidence="7 8">CGMCC 4.2132</strain>
    </source>
</reference>
<evidence type="ECO:0000256" key="4">
    <source>
        <dbReference type="SAM" id="MobiDB-lite"/>
    </source>
</evidence>
<feature type="transmembrane region" description="Helical" evidence="5">
    <location>
        <begin position="1679"/>
        <end position="1706"/>
    </location>
</feature>
<dbReference type="InterPro" id="IPR036259">
    <property type="entry name" value="MFS_trans_sf"/>
</dbReference>
<name>A0A239MAU2_9ACTN</name>
<dbReference type="InterPro" id="IPR045851">
    <property type="entry name" value="AMP-bd_C_sf"/>
</dbReference>
<feature type="transmembrane region" description="Helical" evidence="5">
    <location>
        <begin position="1500"/>
        <end position="1520"/>
    </location>
</feature>
<dbReference type="InterPro" id="IPR001031">
    <property type="entry name" value="Thioesterase"/>
</dbReference>
<comment type="cofactor">
    <cofactor evidence="1">
        <name>pantetheine 4'-phosphate</name>
        <dbReference type="ChEBI" id="CHEBI:47942"/>
    </cofactor>
</comment>
<feature type="transmembrane region" description="Helical" evidence="5">
    <location>
        <begin position="1626"/>
        <end position="1646"/>
    </location>
</feature>
<dbReference type="GO" id="GO:0005737">
    <property type="term" value="C:cytoplasm"/>
    <property type="evidence" value="ECO:0007669"/>
    <property type="project" value="TreeGrafter"/>
</dbReference>
<dbReference type="Gene3D" id="3.30.559.30">
    <property type="entry name" value="Nonribosomal peptide synthetase, condensation domain"/>
    <property type="match status" value="1"/>
</dbReference>
<dbReference type="InterPro" id="IPR010071">
    <property type="entry name" value="AA_adenyl_dom"/>
</dbReference>
<dbReference type="InterPro" id="IPR000873">
    <property type="entry name" value="AMP-dep_synth/lig_dom"/>
</dbReference>
<dbReference type="GO" id="GO:0008610">
    <property type="term" value="P:lipid biosynthetic process"/>
    <property type="evidence" value="ECO:0007669"/>
    <property type="project" value="UniProtKB-ARBA"/>
</dbReference>
<dbReference type="SUPFAM" id="SSF52777">
    <property type="entry name" value="CoA-dependent acyltransferases"/>
    <property type="match status" value="2"/>
</dbReference>
<dbReference type="SUPFAM" id="SSF103473">
    <property type="entry name" value="MFS general substrate transporter"/>
    <property type="match status" value="1"/>
</dbReference>
<dbReference type="Pfam" id="PF00975">
    <property type="entry name" value="Thioesterase"/>
    <property type="match status" value="1"/>
</dbReference>
<dbReference type="SUPFAM" id="SSF56801">
    <property type="entry name" value="Acetyl-CoA synthetase-like"/>
    <property type="match status" value="1"/>
</dbReference>
<dbReference type="GO" id="GO:0072330">
    <property type="term" value="P:monocarboxylic acid biosynthetic process"/>
    <property type="evidence" value="ECO:0007669"/>
    <property type="project" value="UniProtKB-ARBA"/>
</dbReference>
<evidence type="ECO:0000259" key="6">
    <source>
        <dbReference type="PROSITE" id="PS50075"/>
    </source>
</evidence>
<dbReference type="PROSITE" id="PS00455">
    <property type="entry name" value="AMP_BINDING"/>
    <property type="match status" value="1"/>
</dbReference>
<dbReference type="Gene3D" id="3.30.559.10">
    <property type="entry name" value="Chloramphenicol acetyltransferase-like domain"/>
    <property type="match status" value="1"/>
</dbReference>
<protein>
    <submittedName>
        <fullName evidence="7">Amino acid adenylation domain-containing protein</fullName>
    </submittedName>
</protein>
<keyword evidence="3" id="KW-0597">Phosphoprotein</keyword>
<evidence type="ECO:0000313" key="8">
    <source>
        <dbReference type="Proteomes" id="UP000198282"/>
    </source>
</evidence>
<feature type="transmembrane region" description="Helical" evidence="5">
    <location>
        <begin position="1798"/>
        <end position="1821"/>
    </location>
</feature>
<dbReference type="RefSeq" id="WP_245878659.1">
    <property type="nucleotide sequence ID" value="NZ_FZOD01000039.1"/>
</dbReference>
<dbReference type="Gene3D" id="1.10.1200.10">
    <property type="entry name" value="ACP-like"/>
    <property type="match status" value="1"/>
</dbReference>
<dbReference type="Gene3D" id="3.40.50.1820">
    <property type="entry name" value="alpha/beta hydrolase"/>
    <property type="match status" value="1"/>
</dbReference>
<dbReference type="CDD" id="cd19531">
    <property type="entry name" value="LCL_NRPS-like"/>
    <property type="match status" value="1"/>
</dbReference>
<accession>A0A239MAU2</accession>
<feature type="transmembrane region" description="Helical" evidence="5">
    <location>
        <begin position="1738"/>
        <end position="1757"/>
    </location>
</feature>
<feature type="transmembrane region" description="Helical" evidence="5">
    <location>
        <begin position="1712"/>
        <end position="1731"/>
    </location>
</feature>
<sequence length="1916" mass="206569">MTETTLSDAKRALLAQRLRRRGESQAITVRDPGTTPPLSHAQERLWFMEQYRPGTTTYTVPVAVRLSGDLDADALRRALDEIVTRHEALRMRFLTTEDGTPELVIDEPRPAEFRVTEAPDLDAVIELFDADLATPFDLERGPLFRTVLVRLAPADHVLLIAAHHSVTDGWSSDVIIRELLALHDGRTPPPAPVGYGDYAIWQRGRDHRRELDYWRDRLAGLPALELPTDRPRPAEQRHEGAAVGVRLDADLTRRLTELGATAGATPYMTLMAAFQVLLARYSGQQDFAVGSPTAGRGLPELDGVVGMFVNTLVMRADLADDPSFDTFLARTREAALDALAHRELPFDQLVGELNVVRDVSRSPLAQVMFALQNFKAGEEDGRVSYVGLPARTTRHDLGLYLFESPDGLFGDITYSTALFDRETVELLASRFETLLRSIVAAPRTRVGELSLMSGDERDLVLGFGAGPAPQPAGHDLLHDLVTAQAALTPGATAVVCGDALAPDAVPAVRGASARSGAASTARGGSVSSGTASTAHGGSLTYAELDERSTRIAALLRNRYGVGPDTRVGVFLEQSTDLAAAVIGVMKAGGAYVPLDPKQPRDRLAYMLGDAGAVAVLTTSALRDLVPDAPVICLDSEALDETGFERPEVSPDHLAYVIYTSGTTGRPKGVGVQHRQVLNYLAGVRERFEVEPAAVYTLLQSLSFDFGVTIFYLSLMTGGELHLVDPQTPAEELAGQLSRTDYLKMTPSHLASLLTGVDAAELLPRKLLILGGEASTWSWARELAAHTTVVNHYGPTEATVGISTYAVTGEEERALNLPIGRPLPGAGVYVLDEHLRLVPPGMTGEIYLGGDRLARGYLGRPGLTADRFLPDPYGEPGARMYRTGDLGRWLPSGDLCFLGRRDLQVKVRGYRVELPEIESVLTDQPGIAYAVVELRKDRLIGYLVGDRISVSELRTRLGERLPEYMIPGRFVWLDELPLKSHGKVDRARLPEPDEERPDQQAGFVPPGTPLEEAIAAVWAKVLGLAQVGVLDDFFDLGGHSLLAAQVVARMRKIIPAGGRQVTILDLFKQKTVRELAELIETGDNGPRMFLHRLTPARTATSTLVCVPYGGGSAAIYQPLADTMPAGWALHAVAVPGQEMGLIEETRPVAEVAQGCVEEILQGIKGPLALYGHCGLGVMLTVEIARRLEAAGRPVEAIYLGGIFPFARPASVLTWLSNLTDRLRSDQIWANALQAAGLDVEDLERDQLALMIDNRRKGTKEAERYFTRLFEEGIEPLNAPIISVAGERDPATEFYQERYREWHLLTDSTAVVVLDEAGHFFLKYRAGELATIVTGTHLAIASGDTAGLDRTDRSTWWLEGVSTQNRSAQGGSAHPALTQPASALDTAARNGSAPHDVTRNGSATQDVVLNGSVLQDAARNGSGHGPDGADGHSAPVLADSGTDGAPPAGPRTATDPPARSGPQPSMKRFATVAAGQLVSIIGSSLTEFAVPLWIYINTGSLARFALFSVLALVPGMLVSPIAGALVDRYDRRRVMLAGDIGAFGTQLALGVLLWTGNLQTWHIYPLLVLLSVALTFQRLAYNSSLPQLVPKRFLGHANGVVQMVTGTAQLVVPLIAVGLMAAIGLEGILVLDVGSYAFAIIVLLFVRFPKSMGWKRRETLVAEMVEGWKFSWGNRGFRGMLFFFAVLNIFLSPLFLLISPLVLGFATLEDVGRIAFAGGLGVFLGGLAMTVWGGPRRRRLHGVMISTLLLSVFCLITGLQQNLLLIAIGAFGMSFWLTMLNGVYATIVQVKVPQRFHGRVIALNTLVAWSTLPIGFGLVAPYGSALFEPLLAPDGPLAGTVGLVLGTGEGRGVGLMYVLFAVAIAVTALVAMRTRTLSRFDVDVPDALPDDLVGFQTIQKRLGQEPREPLAEAVAARS</sequence>
<dbReference type="Pfam" id="PF07690">
    <property type="entry name" value="MFS_1"/>
    <property type="match status" value="1"/>
</dbReference>
<dbReference type="PANTHER" id="PTHR45527">
    <property type="entry name" value="NONRIBOSOMAL PEPTIDE SYNTHETASE"/>
    <property type="match status" value="1"/>
</dbReference>
<dbReference type="Gene3D" id="3.40.50.980">
    <property type="match status" value="2"/>
</dbReference>
<evidence type="ECO:0000256" key="3">
    <source>
        <dbReference type="ARBA" id="ARBA00022553"/>
    </source>
</evidence>
<dbReference type="FunFam" id="3.40.50.980:FF:000001">
    <property type="entry name" value="Non-ribosomal peptide synthetase"/>
    <property type="match status" value="1"/>
</dbReference>
<keyword evidence="5" id="KW-0472">Membrane</keyword>
<dbReference type="Pfam" id="PF00501">
    <property type="entry name" value="AMP-binding"/>
    <property type="match status" value="1"/>
</dbReference>
<dbReference type="Gene3D" id="3.30.300.30">
    <property type="match status" value="1"/>
</dbReference>
<feature type="region of interest" description="Disordered" evidence="4">
    <location>
        <begin position="516"/>
        <end position="535"/>
    </location>
</feature>
<dbReference type="Gene3D" id="2.30.38.10">
    <property type="entry name" value="Luciferase, Domain 3"/>
    <property type="match status" value="1"/>
</dbReference>
<dbReference type="PROSITE" id="PS50075">
    <property type="entry name" value="CARRIER"/>
    <property type="match status" value="1"/>
</dbReference>
<evidence type="ECO:0000256" key="5">
    <source>
        <dbReference type="SAM" id="Phobius"/>
    </source>
</evidence>
<dbReference type="SUPFAM" id="SSF53474">
    <property type="entry name" value="alpha/beta-Hydrolases"/>
    <property type="match status" value="1"/>
</dbReference>
<keyword evidence="5" id="KW-1133">Transmembrane helix</keyword>
<dbReference type="CDD" id="cd05930">
    <property type="entry name" value="A_NRPS"/>
    <property type="match status" value="1"/>
</dbReference>
<dbReference type="InterPro" id="IPR009081">
    <property type="entry name" value="PP-bd_ACP"/>
</dbReference>
<dbReference type="GO" id="GO:0003824">
    <property type="term" value="F:catalytic activity"/>
    <property type="evidence" value="ECO:0007669"/>
    <property type="project" value="InterPro"/>
</dbReference>
<feature type="domain" description="Carrier" evidence="6">
    <location>
        <begin position="1004"/>
        <end position="1082"/>
    </location>
</feature>
<dbReference type="InterPro" id="IPR020845">
    <property type="entry name" value="AMP-binding_CS"/>
</dbReference>
<dbReference type="GO" id="GO:0022857">
    <property type="term" value="F:transmembrane transporter activity"/>
    <property type="evidence" value="ECO:0007669"/>
    <property type="project" value="InterPro"/>
</dbReference>
<feature type="transmembrane region" description="Helical" evidence="5">
    <location>
        <begin position="1852"/>
        <end position="1870"/>
    </location>
</feature>
<dbReference type="Pfam" id="PF00668">
    <property type="entry name" value="Condensation"/>
    <property type="match status" value="1"/>
</dbReference>
<dbReference type="Gene3D" id="1.20.1250.20">
    <property type="entry name" value="MFS general substrate transporter like domains"/>
    <property type="match status" value="1"/>
</dbReference>
<dbReference type="EMBL" id="FZOD01000039">
    <property type="protein sequence ID" value="SNT39640.1"/>
    <property type="molecule type" value="Genomic_DNA"/>
</dbReference>
<dbReference type="CDD" id="cd06173">
    <property type="entry name" value="MFS_MefA_like"/>
    <property type="match status" value="1"/>
</dbReference>
<evidence type="ECO:0000256" key="2">
    <source>
        <dbReference type="ARBA" id="ARBA00022450"/>
    </source>
</evidence>
<dbReference type="GO" id="GO:0044550">
    <property type="term" value="P:secondary metabolite biosynthetic process"/>
    <property type="evidence" value="ECO:0007669"/>
    <property type="project" value="TreeGrafter"/>
</dbReference>
<dbReference type="FunFam" id="1.10.1200.10:FF:000016">
    <property type="entry name" value="Non-ribosomal peptide synthase"/>
    <property type="match status" value="1"/>
</dbReference>
<proteinExistence type="predicted"/>
<keyword evidence="2" id="KW-0596">Phosphopantetheine</keyword>
<feature type="transmembrane region" description="Helical" evidence="5">
    <location>
        <begin position="1532"/>
        <end position="1553"/>
    </location>
</feature>
<dbReference type="PANTHER" id="PTHR45527:SF1">
    <property type="entry name" value="FATTY ACID SYNTHASE"/>
    <property type="match status" value="1"/>
</dbReference>
<dbReference type="InterPro" id="IPR001242">
    <property type="entry name" value="Condensation_dom"/>
</dbReference>
<dbReference type="GO" id="GO:0043041">
    <property type="term" value="P:amino acid activation for nonribosomal peptide biosynthetic process"/>
    <property type="evidence" value="ECO:0007669"/>
    <property type="project" value="TreeGrafter"/>
</dbReference>
<dbReference type="FunFam" id="2.30.38.10:FF:000001">
    <property type="entry name" value="Non-ribosomal peptide synthetase PvdI"/>
    <property type="match status" value="1"/>
</dbReference>
<dbReference type="InterPro" id="IPR006162">
    <property type="entry name" value="Ppantetheine_attach_site"/>
</dbReference>
<keyword evidence="8" id="KW-1185">Reference proteome</keyword>
<feature type="transmembrane region" description="Helical" evidence="5">
    <location>
        <begin position="1598"/>
        <end position="1620"/>
    </location>
</feature>
<dbReference type="Proteomes" id="UP000198282">
    <property type="component" value="Unassembled WGS sequence"/>
</dbReference>
<dbReference type="InterPro" id="IPR020806">
    <property type="entry name" value="PKS_PP-bd"/>
</dbReference>
<evidence type="ECO:0000313" key="7">
    <source>
        <dbReference type="EMBL" id="SNT39640.1"/>
    </source>
</evidence>
<dbReference type="NCBIfam" id="TIGR01733">
    <property type="entry name" value="AA-adenyl-dom"/>
    <property type="match status" value="1"/>
</dbReference>
<feature type="region of interest" description="Disordered" evidence="4">
    <location>
        <begin position="1414"/>
        <end position="1463"/>
    </location>
</feature>
<dbReference type="InterPro" id="IPR029058">
    <property type="entry name" value="AB_hydrolase_fold"/>
</dbReference>
<dbReference type="Pfam" id="PF00550">
    <property type="entry name" value="PP-binding"/>
    <property type="match status" value="1"/>
</dbReference>
<dbReference type="InterPro" id="IPR036736">
    <property type="entry name" value="ACP-like_sf"/>
</dbReference>
<gene>
    <name evidence="7" type="ORF">SAMN05216276_103942</name>
</gene>